<evidence type="ECO:0000313" key="3">
    <source>
        <dbReference type="Proteomes" id="UP000822688"/>
    </source>
</evidence>
<evidence type="ECO:0000256" key="1">
    <source>
        <dbReference type="SAM" id="MobiDB-lite"/>
    </source>
</evidence>
<organism evidence="2 3">
    <name type="scientific">Ceratodon purpureus</name>
    <name type="common">Fire moss</name>
    <name type="synonym">Dicranum purpureum</name>
    <dbReference type="NCBI Taxonomy" id="3225"/>
    <lineage>
        <taxon>Eukaryota</taxon>
        <taxon>Viridiplantae</taxon>
        <taxon>Streptophyta</taxon>
        <taxon>Embryophyta</taxon>
        <taxon>Bryophyta</taxon>
        <taxon>Bryophytina</taxon>
        <taxon>Bryopsida</taxon>
        <taxon>Dicranidae</taxon>
        <taxon>Pseudoditrichales</taxon>
        <taxon>Ditrichaceae</taxon>
        <taxon>Ceratodon</taxon>
    </lineage>
</organism>
<reference evidence="2" key="1">
    <citation type="submission" date="2020-06" db="EMBL/GenBank/DDBJ databases">
        <title>WGS assembly of Ceratodon purpureus strain R40.</title>
        <authorList>
            <person name="Carey S.B."/>
            <person name="Jenkins J."/>
            <person name="Shu S."/>
            <person name="Lovell J.T."/>
            <person name="Sreedasyam A."/>
            <person name="Maumus F."/>
            <person name="Tiley G.P."/>
            <person name="Fernandez-Pozo N."/>
            <person name="Barry K."/>
            <person name="Chen C."/>
            <person name="Wang M."/>
            <person name="Lipzen A."/>
            <person name="Daum C."/>
            <person name="Saski C.A."/>
            <person name="Payton A.C."/>
            <person name="Mcbreen J.C."/>
            <person name="Conrad R.E."/>
            <person name="Kollar L.M."/>
            <person name="Olsson S."/>
            <person name="Huttunen S."/>
            <person name="Landis J.B."/>
            <person name="Wickett N.J."/>
            <person name="Johnson M.G."/>
            <person name="Rensing S.A."/>
            <person name="Grimwood J."/>
            <person name="Schmutz J."/>
            <person name="Mcdaniel S.F."/>
        </authorList>
    </citation>
    <scope>NUCLEOTIDE SEQUENCE</scope>
    <source>
        <strain evidence="2">R40</strain>
    </source>
</reference>
<accession>A0A8T0HWK7</accession>
<dbReference type="Proteomes" id="UP000822688">
    <property type="component" value="Chromosome V"/>
</dbReference>
<name>A0A8T0HWK7_CERPU</name>
<evidence type="ECO:0000313" key="2">
    <source>
        <dbReference type="EMBL" id="KAG0575055.1"/>
    </source>
</evidence>
<protein>
    <submittedName>
        <fullName evidence="2">Uncharacterized protein</fullName>
    </submittedName>
</protein>
<comment type="caution">
    <text evidence="2">The sequence shown here is derived from an EMBL/GenBank/DDBJ whole genome shotgun (WGS) entry which is preliminary data.</text>
</comment>
<feature type="region of interest" description="Disordered" evidence="1">
    <location>
        <begin position="19"/>
        <end position="69"/>
    </location>
</feature>
<dbReference type="AlphaFoldDB" id="A0A8T0HWK7"/>
<keyword evidence="3" id="KW-1185">Reference proteome</keyword>
<sequence>MFTATNAASATMDFTKDSVDDGVVDSPPSRGPIRTPVCSPSPLKRLCTSPSRRRSMSPTLPSCKTPQRPLYPMLHSPDSPELVTTTSPLVMNPGGVTIPAQPRNEALNNCGTKTTRSLGGVSRQPIARGIPLSQSKSVRTRPPPSRRASCTLRPYPAPDVFASPLPSRPSRSLDSLRRREREGFDTWLARRSETVGTTSYMVNSRRNDLIRGLMKQQEANARLLEKSSKLNDST</sequence>
<proteinExistence type="predicted"/>
<dbReference type="EMBL" id="CM026426">
    <property type="protein sequence ID" value="KAG0575055.1"/>
    <property type="molecule type" value="Genomic_DNA"/>
</dbReference>
<gene>
    <name evidence="2" type="ORF">KC19_VG314000</name>
</gene>
<feature type="compositionally biased region" description="Low complexity" evidence="1">
    <location>
        <begin position="163"/>
        <end position="173"/>
    </location>
</feature>
<feature type="region of interest" description="Disordered" evidence="1">
    <location>
        <begin position="127"/>
        <end position="178"/>
    </location>
</feature>